<dbReference type="RefSeq" id="WP_135546143.1">
    <property type="nucleotide sequence ID" value="NZ_SPQQ01000003.1"/>
</dbReference>
<dbReference type="InterPro" id="IPR025911">
    <property type="entry name" value="ToxN/AbiQ_toxin"/>
</dbReference>
<sequence>MEKIRLYNVLDEYVNYLIQFDKRVLSCKEDDRKHGRKYLGAVLQIKDFKYFIPLSSPKDSDYIKVDGILTIRKSVPPLMRIVVKDKVGNNELKGTLKFSSMMPIPDIALLNYDVTKEEDETYKILVLKEISFINSNSEAIIKNASVIYNQKMNNYNIGYVKSIVDFELLEKKCKEYEIIKQTITEPSKQIASTGIQLKK</sequence>
<name>A0A4Z0R7Q2_9FIRM</name>
<proteinExistence type="predicted"/>
<organism evidence="1 2">
    <name type="scientific">Desulfosporosinus fructosivorans</name>
    <dbReference type="NCBI Taxonomy" id="2018669"/>
    <lineage>
        <taxon>Bacteria</taxon>
        <taxon>Bacillati</taxon>
        <taxon>Bacillota</taxon>
        <taxon>Clostridia</taxon>
        <taxon>Eubacteriales</taxon>
        <taxon>Desulfitobacteriaceae</taxon>
        <taxon>Desulfosporosinus</taxon>
    </lineage>
</organism>
<dbReference type="OrthoDB" id="1655812at2"/>
<dbReference type="EMBL" id="SPQQ01000003">
    <property type="protein sequence ID" value="TGE38163.1"/>
    <property type="molecule type" value="Genomic_DNA"/>
</dbReference>
<protein>
    <submittedName>
        <fullName evidence="1">Type III toxin-antitoxin system ToxN/AbiQ family toxin</fullName>
    </submittedName>
</protein>
<dbReference type="GO" id="GO:0003723">
    <property type="term" value="F:RNA binding"/>
    <property type="evidence" value="ECO:0007669"/>
    <property type="project" value="InterPro"/>
</dbReference>
<evidence type="ECO:0000313" key="2">
    <source>
        <dbReference type="Proteomes" id="UP000298460"/>
    </source>
</evidence>
<gene>
    <name evidence="1" type="ORF">E4K67_09310</name>
</gene>
<dbReference type="InterPro" id="IPR053735">
    <property type="entry name" value="Type_III_TA_endoRNase"/>
</dbReference>
<keyword evidence="2" id="KW-1185">Reference proteome</keyword>
<dbReference type="AlphaFoldDB" id="A0A4Z0R7Q2"/>
<comment type="caution">
    <text evidence="1">The sequence shown here is derived from an EMBL/GenBank/DDBJ whole genome shotgun (WGS) entry which is preliminary data.</text>
</comment>
<reference evidence="1 2" key="1">
    <citation type="submission" date="2019-03" db="EMBL/GenBank/DDBJ databases">
        <title>Draft Genome Sequence of Desulfosporosinus fructosivorans Strain 63.6F, Isolated from Marine Sediment in the Baltic Sea.</title>
        <authorList>
            <person name="Hausmann B."/>
            <person name="Vandieken V."/>
            <person name="Pjevac P."/>
            <person name="Schreck K."/>
            <person name="Herbold C.W."/>
            <person name="Loy A."/>
        </authorList>
    </citation>
    <scope>NUCLEOTIDE SEQUENCE [LARGE SCALE GENOMIC DNA]</scope>
    <source>
        <strain evidence="1 2">63.6F</strain>
    </source>
</reference>
<dbReference type="Pfam" id="PF13958">
    <property type="entry name" value="ToxN_toxin"/>
    <property type="match status" value="1"/>
</dbReference>
<accession>A0A4Z0R7Q2</accession>
<dbReference type="Proteomes" id="UP000298460">
    <property type="component" value="Unassembled WGS sequence"/>
</dbReference>
<dbReference type="Gene3D" id="3.10.129.130">
    <property type="match status" value="1"/>
</dbReference>
<evidence type="ECO:0000313" key="1">
    <source>
        <dbReference type="EMBL" id="TGE38163.1"/>
    </source>
</evidence>
<dbReference type="GO" id="GO:0004521">
    <property type="term" value="F:RNA endonuclease activity"/>
    <property type="evidence" value="ECO:0007669"/>
    <property type="project" value="InterPro"/>
</dbReference>